<accession>A0ACD2ZYM2</accession>
<evidence type="ECO:0000313" key="1">
    <source>
        <dbReference type="EMBL" id="TFK58437.1"/>
    </source>
</evidence>
<dbReference type="Proteomes" id="UP000308600">
    <property type="component" value="Unassembled WGS sequence"/>
</dbReference>
<evidence type="ECO:0000313" key="2">
    <source>
        <dbReference type="Proteomes" id="UP000308600"/>
    </source>
</evidence>
<sequence>MAAPTNMAEAPSRFMNSEHLTHPDDDSVKEVWIQAAGLVYSGVVDRHVMLWWLNGTYEVESDVMPTTQVVQLTGNTGNYHYYCPVVKKRSRGSATSNQQWSLTVQFTKTSTVNDCRVWTRDLLEAMVSAGLLSAEVFTTIDQEAPLVRRQPEV</sequence>
<protein>
    <submittedName>
        <fullName evidence="1">Uncharacterized protein</fullName>
    </submittedName>
</protein>
<dbReference type="EMBL" id="ML209368">
    <property type="protein sequence ID" value="TFK58437.1"/>
    <property type="molecule type" value="Genomic_DNA"/>
</dbReference>
<keyword evidence="2" id="KW-1185">Reference proteome</keyword>
<organism evidence="1 2">
    <name type="scientific">Pluteus cervinus</name>
    <dbReference type="NCBI Taxonomy" id="181527"/>
    <lineage>
        <taxon>Eukaryota</taxon>
        <taxon>Fungi</taxon>
        <taxon>Dikarya</taxon>
        <taxon>Basidiomycota</taxon>
        <taxon>Agaricomycotina</taxon>
        <taxon>Agaricomycetes</taxon>
        <taxon>Agaricomycetidae</taxon>
        <taxon>Agaricales</taxon>
        <taxon>Pluteineae</taxon>
        <taxon>Pluteaceae</taxon>
        <taxon>Pluteus</taxon>
    </lineage>
</organism>
<gene>
    <name evidence="1" type="ORF">BDN72DRAFT_890428</name>
</gene>
<name>A0ACD2ZYM2_9AGAR</name>
<proteinExistence type="predicted"/>
<reference evidence="1 2" key="1">
    <citation type="journal article" date="2019" name="Nat. Ecol. Evol.">
        <title>Megaphylogeny resolves global patterns of mushroom evolution.</title>
        <authorList>
            <person name="Varga T."/>
            <person name="Krizsan K."/>
            <person name="Foldi C."/>
            <person name="Dima B."/>
            <person name="Sanchez-Garcia M."/>
            <person name="Sanchez-Ramirez S."/>
            <person name="Szollosi G.J."/>
            <person name="Szarkandi J.G."/>
            <person name="Papp V."/>
            <person name="Albert L."/>
            <person name="Andreopoulos W."/>
            <person name="Angelini C."/>
            <person name="Antonin V."/>
            <person name="Barry K.W."/>
            <person name="Bougher N.L."/>
            <person name="Buchanan P."/>
            <person name="Buyck B."/>
            <person name="Bense V."/>
            <person name="Catcheside P."/>
            <person name="Chovatia M."/>
            <person name="Cooper J."/>
            <person name="Damon W."/>
            <person name="Desjardin D."/>
            <person name="Finy P."/>
            <person name="Geml J."/>
            <person name="Haridas S."/>
            <person name="Hughes K."/>
            <person name="Justo A."/>
            <person name="Karasinski D."/>
            <person name="Kautmanova I."/>
            <person name="Kiss B."/>
            <person name="Kocsube S."/>
            <person name="Kotiranta H."/>
            <person name="LaButti K.M."/>
            <person name="Lechner B.E."/>
            <person name="Liimatainen K."/>
            <person name="Lipzen A."/>
            <person name="Lukacs Z."/>
            <person name="Mihaltcheva S."/>
            <person name="Morgado L.N."/>
            <person name="Niskanen T."/>
            <person name="Noordeloos M.E."/>
            <person name="Ohm R.A."/>
            <person name="Ortiz-Santana B."/>
            <person name="Ovrebo C."/>
            <person name="Racz N."/>
            <person name="Riley R."/>
            <person name="Savchenko A."/>
            <person name="Shiryaev A."/>
            <person name="Soop K."/>
            <person name="Spirin V."/>
            <person name="Szebenyi C."/>
            <person name="Tomsovsky M."/>
            <person name="Tulloss R.E."/>
            <person name="Uehling J."/>
            <person name="Grigoriev I.V."/>
            <person name="Vagvolgyi C."/>
            <person name="Papp T."/>
            <person name="Martin F.M."/>
            <person name="Miettinen O."/>
            <person name="Hibbett D.S."/>
            <person name="Nagy L.G."/>
        </authorList>
    </citation>
    <scope>NUCLEOTIDE SEQUENCE [LARGE SCALE GENOMIC DNA]</scope>
    <source>
        <strain evidence="1 2">NL-1719</strain>
    </source>
</reference>